<keyword evidence="1" id="KW-0547">Nucleotide-binding</keyword>
<reference evidence="4" key="1">
    <citation type="submission" date="2022-10" db="EMBL/GenBank/DDBJ databases">
        <title>Novel sulphate-reducing endosymbionts in the free-living metamonad Anaeramoeba.</title>
        <authorList>
            <person name="Jerlstrom-Hultqvist J."/>
            <person name="Cepicka I."/>
            <person name="Gallot-Lavallee L."/>
            <person name="Salas-Leiva D."/>
            <person name="Curtis B.A."/>
            <person name="Zahonova K."/>
            <person name="Pipaliya S."/>
            <person name="Dacks J."/>
            <person name="Roger A.J."/>
        </authorList>
    </citation>
    <scope>NUCLEOTIDE SEQUENCE</scope>
    <source>
        <strain evidence="4">BMAN</strain>
    </source>
</reference>
<dbReference type="SMART" id="SM00174">
    <property type="entry name" value="RHO"/>
    <property type="match status" value="1"/>
</dbReference>
<dbReference type="PROSITE" id="PS51419">
    <property type="entry name" value="RAB"/>
    <property type="match status" value="1"/>
</dbReference>
<dbReference type="AlphaFoldDB" id="A0A9Q0R7Q9"/>
<evidence type="ECO:0000313" key="4">
    <source>
        <dbReference type="EMBL" id="KAJ5070284.1"/>
    </source>
</evidence>
<dbReference type="InterPro" id="IPR005225">
    <property type="entry name" value="Small_GTP-bd"/>
</dbReference>
<dbReference type="CDD" id="cd00154">
    <property type="entry name" value="Rab"/>
    <property type="match status" value="1"/>
</dbReference>
<dbReference type="Pfam" id="PF00071">
    <property type="entry name" value="Ras"/>
    <property type="match status" value="1"/>
</dbReference>
<gene>
    <name evidence="4" type="ORF">M0811_11132</name>
</gene>
<dbReference type="GO" id="GO:0005525">
    <property type="term" value="F:GTP binding"/>
    <property type="evidence" value="ECO:0007669"/>
    <property type="project" value="UniProtKB-KW"/>
</dbReference>
<dbReference type="InterPro" id="IPR027417">
    <property type="entry name" value="P-loop_NTPase"/>
</dbReference>
<dbReference type="InterPro" id="IPR050227">
    <property type="entry name" value="Rab"/>
</dbReference>
<dbReference type="NCBIfam" id="TIGR00231">
    <property type="entry name" value="small_GTP"/>
    <property type="match status" value="1"/>
</dbReference>
<proteinExistence type="predicted"/>
<dbReference type="Gene3D" id="3.40.50.300">
    <property type="entry name" value="P-loop containing nucleotide triphosphate hydrolases"/>
    <property type="match status" value="1"/>
</dbReference>
<dbReference type="SUPFAM" id="SSF52540">
    <property type="entry name" value="P-loop containing nucleoside triphosphate hydrolases"/>
    <property type="match status" value="1"/>
</dbReference>
<accession>A0A9Q0R7Q9</accession>
<dbReference type="PROSITE" id="PS51421">
    <property type="entry name" value="RAS"/>
    <property type="match status" value="1"/>
</dbReference>
<organism evidence="4 5">
    <name type="scientific">Anaeramoeba ignava</name>
    <name type="common">Anaerobic marine amoeba</name>
    <dbReference type="NCBI Taxonomy" id="1746090"/>
    <lineage>
        <taxon>Eukaryota</taxon>
        <taxon>Metamonada</taxon>
        <taxon>Anaeramoebidae</taxon>
        <taxon>Anaeramoeba</taxon>
    </lineage>
</organism>
<dbReference type="EMBL" id="JAPDFW010000097">
    <property type="protein sequence ID" value="KAJ5070284.1"/>
    <property type="molecule type" value="Genomic_DNA"/>
</dbReference>
<evidence type="ECO:0000256" key="1">
    <source>
        <dbReference type="ARBA" id="ARBA00022741"/>
    </source>
</evidence>
<dbReference type="Proteomes" id="UP001149090">
    <property type="component" value="Unassembled WGS sequence"/>
</dbReference>
<keyword evidence="2" id="KW-0342">GTP-binding</keyword>
<evidence type="ECO:0000313" key="5">
    <source>
        <dbReference type="Proteomes" id="UP001149090"/>
    </source>
</evidence>
<dbReference type="GO" id="GO:0003924">
    <property type="term" value="F:GTPase activity"/>
    <property type="evidence" value="ECO:0007669"/>
    <property type="project" value="InterPro"/>
</dbReference>
<comment type="caution">
    <text evidence="4">The sequence shown here is derived from an EMBL/GenBank/DDBJ whole genome shotgun (WGS) entry which is preliminary data.</text>
</comment>
<dbReference type="SMART" id="SM00176">
    <property type="entry name" value="RAN"/>
    <property type="match status" value="1"/>
</dbReference>
<keyword evidence="3" id="KW-0449">Lipoprotein</keyword>
<dbReference type="FunFam" id="3.40.50.300:FF:001129">
    <property type="entry name" value="ras-related protein Rab-44 isoform X2"/>
    <property type="match status" value="1"/>
</dbReference>
<dbReference type="OMA" id="AICEKMS"/>
<protein>
    <submittedName>
        <fullName evidence="4">Small rab-related gtpase</fullName>
    </submittedName>
</protein>
<dbReference type="InterPro" id="IPR001806">
    <property type="entry name" value="Small_GTPase"/>
</dbReference>
<dbReference type="PRINTS" id="PR00449">
    <property type="entry name" value="RASTRNSFRMNG"/>
</dbReference>
<evidence type="ECO:0000256" key="2">
    <source>
        <dbReference type="ARBA" id="ARBA00023134"/>
    </source>
</evidence>
<dbReference type="SMART" id="SM00173">
    <property type="entry name" value="RAS"/>
    <property type="match status" value="1"/>
</dbReference>
<sequence length="180" mass="20436">MDSNENLTFKIIVIGDSNVGKSSLMERFTNNAFLENFITTIGVDFWDTAGQERFRTVTRSFYRGANGVVIVYDITNRKSFENLQKWIEDVKLYSNNDPQILVLGNKSDLTERKVISTEAAKNFSSQFGASFYETSAKDSTNVDKAFFSLASKIQKKLFPSLNEKITLTLEENPERSSCCF</sequence>
<name>A0A9Q0R7Q9_ANAIG</name>
<dbReference type="SMART" id="SM00175">
    <property type="entry name" value="RAB"/>
    <property type="match status" value="1"/>
</dbReference>
<dbReference type="PANTHER" id="PTHR47977">
    <property type="entry name" value="RAS-RELATED PROTEIN RAB"/>
    <property type="match status" value="1"/>
</dbReference>
<keyword evidence="5" id="KW-1185">Reference proteome</keyword>
<evidence type="ECO:0000256" key="3">
    <source>
        <dbReference type="ARBA" id="ARBA00023288"/>
    </source>
</evidence>